<proteinExistence type="predicted"/>
<dbReference type="Proteomes" id="UP000641646">
    <property type="component" value="Unassembled WGS sequence"/>
</dbReference>
<sequence length="100" mass="11435">MTAILLAFSATTYFFSGSVCYLAFLSHLTDNSESSELKSNYSKLSSLWISLLWPLWIVSETYAEDRKPENKTFTHKLPEYATCRHELTSTTIGEMKQAVR</sequence>
<dbReference type="AlphaFoldDB" id="A0A926VDE6"/>
<protein>
    <submittedName>
        <fullName evidence="1">Uncharacterized protein</fullName>
    </submittedName>
</protein>
<keyword evidence="2" id="KW-1185">Reference proteome</keyword>
<evidence type="ECO:0000313" key="2">
    <source>
        <dbReference type="Proteomes" id="UP000641646"/>
    </source>
</evidence>
<reference evidence="1" key="2">
    <citation type="submission" date="2020-08" db="EMBL/GenBank/DDBJ databases">
        <authorList>
            <person name="Chen M."/>
            <person name="Teng W."/>
            <person name="Zhao L."/>
            <person name="Hu C."/>
            <person name="Zhou Y."/>
            <person name="Han B."/>
            <person name="Song L."/>
            <person name="Shu W."/>
        </authorList>
    </citation>
    <scope>NUCLEOTIDE SEQUENCE</scope>
    <source>
        <strain evidence="1">FACHB-1375</strain>
    </source>
</reference>
<organism evidence="1 2">
    <name type="scientific">Aerosakkonema funiforme FACHB-1375</name>
    <dbReference type="NCBI Taxonomy" id="2949571"/>
    <lineage>
        <taxon>Bacteria</taxon>
        <taxon>Bacillati</taxon>
        <taxon>Cyanobacteriota</taxon>
        <taxon>Cyanophyceae</taxon>
        <taxon>Oscillatoriophycideae</taxon>
        <taxon>Aerosakkonematales</taxon>
        <taxon>Aerosakkonemataceae</taxon>
        <taxon>Aerosakkonema</taxon>
    </lineage>
</organism>
<dbReference type="RefSeq" id="WP_190464596.1">
    <property type="nucleotide sequence ID" value="NZ_JACJPW010000026.1"/>
</dbReference>
<dbReference type="EMBL" id="JACJPW010000026">
    <property type="protein sequence ID" value="MBD2181783.1"/>
    <property type="molecule type" value="Genomic_DNA"/>
</dbReference>
<reference evidence="1" key="1">
    <citation type="journal article" date="2015" name="ISME J.">
        <title>Draft Genome Sequence of Streptomyces incarnatus NRRL8089, which Produces the Nucleoside Antibiotic Sinefungin.</title>
        <authorList>
            <person name="Oshima K."/>
            <person name="Hattori M."/>
            <person name="Shimizu H."/>
            <person name="Fukuda K."/>
            <person name="Nemoto M."/>
            <person name="Inagaki K."/>
            <person name="Tamura T."/>
        </authorList>
    </citation>
    <scope>NUCLEOTIDE SEQUENCE</scope>
    <source>
        <strain evidence="1">FACHB-1375</strain>
    </source>
</reference>
<comment type="caution">
    <text evidence="1">The sequence shown here is derived from an EMBL/GenBank/DDBJ whole genome shotgun (WGS) entry which is preliminary data.</text>
</comment>
<gene>
    <name evidence="1" type="ORF">H6G03_11805</name>
</gene>
<name>A0A926VDE6_9CYAN</name>
<accession>A0A926VDE6</accession>
<evidence type="ECO:0000313" key="1">
    <source>
        <dbReference type="EMBL" id="MBD2181783.1"/>
    </source>
</evidence>